<dbReference type="InterPro" id="IPR046348">
    <property type="entry name" value="SIS_dom_sf"/>
</dbReference>
<comment type="caution">
    <text evidence="1">The sequence shown here is derived from an EMBL/GenBank/DDBJ whole genome shotgun (WGS) entry which is preliminary data.</text>
</comment>
<evidence type="ECO:0000313" key="2">
    <source>
        <dbReference type="Proteomes" id="UP001519535"/>
    </source>
</evidence>
<sequence length="363" mass="36332">MSASFSGSFSDQAVDLDDADALLAADRDGVLRAASMAGAQVRAVAAAVAEGALEPVRGDGRPRSVIWLAGRGTAATAGTLLAAALGDVIAEPLVLTAEVPPWIGALDVLVVAGDDPGDPALVAAAAAGVRRGARVVVAAPYEGPLRDATAGRAAVLAPRLGVPEEFGLTRYLAAGLAVLAAVDVLTARTDLATLADELDAETLRNSAGRDLLTNPAKALADRIRGRGVALVGDCAATLALARHGSAALLRIGQTPAAAAGLADAVAALRSRAAAGRDAADIFHDEQIDGPAGERWWVLALTLAAERTVVAARIGGLDGVDLVGAGDVPGAPDAPAGPGPVEQQLAVLAVRLEMTAAYVRLLRG</sequence>
<dbReference type="SUPFAM" id="SSF53697">
    <property type="entry name" value="SIS domain"/>
    <property type="match status" value="1"/>
</dbReference>
<reference evidence="1 2" key="1">
    <citation type="submission" date="2021-05" db="EMBL/GenBank/DDBJ databases">
        <title>Mycobacterium acidophilum sp. nov., an extremely acid-tolerant member of the genus Mycobacterium.</title>
        <authorList>
            <person name="Xia J."/>
        </authorList>
    </citation>
    <scope>NUCLEOTIDE SEQUENCE [LARGE SCALE GENOMIC DNA]</scope>
    <source>
        <strain evidence="1 2">M1</strain>
    </source>
</reference>
<keyword evidence="2" id="KW-1185">Reference proteome</keyword>
<dbReference type="RefSeq" id="WP_214093747.1">
    <property type="nucleotide sequence ID" value="NZ_JAHCLR010000032.1"/>
</dbReference>
<proteinExistence type="predicted"/>
<organism evidence="1 2">
    <name type="scientific">Mycolicibacter acidiphilus</name>
    <dbReference type="NCBI Taxonomy" id="2835306"/>
    <lineage>
        <taxon>Bacteria</taxon>
        <taxon>Bacillati</taxon>
        <taxon>Actinomycetota</taxon>
        <taxon>Actinomycetes</taxon>
        <taxon>Mycobacteriales</taxon>
        <taxon>Mycobacteriaceae</taxon>
        <taxon>Mycolicibacter</taxon>
    </lineage>
</organism>
<evidence type="ECO:0000313" key="1">
    <source>
        <dbReference type="EMBL" id="MBS9534880.1"/>
    </source>
</evidence>
<gene>
    <name evidence="1" type="ORF">KIH27_14905</name>
</gene>
<accession>A0ABS5RKQ7</accession>
<dbReference type="Proteomes" id="UP001519535">
    <property type="component" value="Unassembled WGS sequence"/>
</dbReference>
<dbReference type="EMBL" id="JAHCLR010000032">
    <property type="protein sequence ID" value="MBS9534880.1"/>
    <property type="molecule type" value="Genomic_DNA"/>
</dbReference>
<protein>
    <submittedName>
        <fullName evidence="1">TobH protein</fullName>
    </submittedName>
</protein>
<name>A0ABS5RKQ7_9MYCO</name>